<dbReference type="SUPFAM" id="SSF47323">
    <property type="entry name" value="Anticodon-binding domain of a subclass of class I aminoacyl-tRNA synthetases"/>
    <property type="match status" value="1"/>
</dbReference>
<dbReference type="InterPro" id="IPR015413">
    <property type="entry name" value="Methionyl/Leucyl_tRNA_Synth"/>
</dbReference>
<dbReference type="InterPro" id="IPR014758">
    <property type="entry name" value="Met-tRNA_synth"/>
</dbReference>
<dbReference type="CDD" id="cd00814">
    <property type="entry name" value="MetRS_core"/>
    <property type="match status" value="1"/>
</dbReference>
<dbReference type="InterPro" id="IPR012340">
    <property type="entry name" value="NA-bd_OB-fold"/>
</dbReference>
<dbReference type="Pfam" id="PF01588">
    <property type="entry name" value="tRNA_bind"/>
    <property type="match status" value="1"/>
</dbReference>
<dbReference type="CDD" id="cd07957">
    <property type="entry name" value="Anticodon_Ia_Met"/>
    <property type="match status" value="1"/>
</dbReference>
<dbReference type="InterPro" id="IPR029038">
    <property type="entry name" value="MetRS_Zn"/>
</dbReference>
<evidence type="ECO:0000313" key="19">
    <source>
        <dbReference type="Proteomes" id="UP001244341"/>
    </source>
</evidence>
<dbReference type="Pfam" id="PF19303">
    <property type="entry name" value="Anticodon_3"/>
    <property type="match status" value="1"/>
</dbReference>
<keyword evidence="7 15" id="KW-0547">Nucleotide-binding</keyword>
<dbReference type="NCBIfam" id="TIGR00398">
    <property type="entry name" value="metG"/>
    <property type="match status" value="1"/>
</dbReference>
<dbReference type="SUPFAM" id="SSF47616">
    <property type="entry name" value="GST C-terminal domain-like"/>
    <property type="match status" value="1"/>
</dbReference>
<dbReference type="InterPro" id="IPR002547">
    <property type="entry name" value="tRNA-bd_dom"/>
</dbReference>
<keyword evidence="9 14" id="KW-0694">RNA-binding</keyword>
<dbReference type="InterPro" id="IPR009080">
    <property type="entry name" value="tRNAsynth_Ia_anticodon-bd"/>
</dbReference>
<evidence type="ECO:0000313" key="18">
    <source>
        <dbReference type="EMBL" id="WIA19048.1"/>
    </source>
</evidence>
<comment type="similarity">
    <text evidence="2 15">Belongs to the class-I aminoacyl-tRNA synthetase family.</text>
</comment>
<dbReference type="Gene3D" id="1.10.730.10">
    <property type="entry name" value="Isoleucyl-tRNA Synthetase, Domain 1"/>
    <property type="match status" value="1"/>
</dbReference>
<evidence type="ECO:0000256" key="16">
    <source>
        <dbReference type="SAM" id="MobiDB-lite"/>
    </source>
</evidence>
<dbReference type="EC" id="6.1.1.10" evidence="3"/>
<dbReference type="Gene3D" id="2.20.28.20">
    <property type="entry name" value="Methionyl-tRNA synthetase, Zn-domain"/>
    <property type="match status" value="1"/>
</dbReference>
<accession>A0ABY8UC72</accession>
<dbReference type="CDD" id="cd02799">
    <property type="entry name" value="tRNA_bind_EMAP-II_like"/>
    <property type="match status" value="1"/>
</dbReference>
<reference evidence="18 19" key="1">
    <citation type="submission" date="2023-05" db="EMBL/GenBank/DDBJ databases">
        <title>A 100% complete, gapless, phased diploid assembly of the Scenedesmus obliquus UTEX 3031 genome.</title>
        <authorList>
            <person name="Biondi T.C."/>
            <person name="Hanschen E.R."/>
            <person name="Kwon T."/>
            <person name="Eng W."/>
            <person name="Kruse C.P.S."/>
            <person name="Koehler S.I."/>
            <person name="Kunde Y."/>
            <person name="Gleasner C.D."/>
            <person name="You Mak K.T."/>
            <person name="Polle J."/>
            <person name="Hovde B.T."/>
            <person name="Starkenburg S.R."/>
        </authorList>
    </citation>
    <scope>NUCLEOTIDE SEQUENCE [LARGE SCALE GENOMIC DNA]</scope>
    <source>
        <strain evidence="18 19">DOE0152z</strain>
    </source>
</reference>
<dbReference type="SUPFAM" id="SSF52374">
    <property type="entry name" value="Nucleotidylyl transferase"/>
    <property type="match status" value="2"/>
</dbReference>
<dbReference type="InterPro" id="IPR023458">
    <property type="entry name" value="Met-tRNA_ligase_1"/>
</dbReference>
<dbReference type="SUPFAM" id="SSF57770">
    <property type="entry name" value="Methionyl-tRNA synthetase (MetRS), Zn-domain"/>
    <property type="match status" value="1"/>
</dbReference>
<dbReference type="InterPro" id="IPR036282">
    <property type="entry name" value="Glutathione-S-Trfase_C_sf"/>
</dbReference>
<dbReference type="InterPro" id="IPR001412">
    <property type="entry name" value="aa-tRNA-synth_I_CS"/>
</dbReference>
<evidence type="ECO:0000256" key="4">
    <source>
        <dbReference type="ARBA" id="ARBA00022490"/>
    </source>
</evidence>
<keyword evidence="8 15" id="KW-0067">ATP-binding</keyword>
<dbReference type="Gene3D" id="3.40.50.620">
    <property type="entry name" value="HUPs"/>
    <property type="match status" value="2"/>
</dbReference>
<keyword evidence="5 14" id="KW-0820">tRNA-binding</keyword>
<evidence type="ECO:0000256" key="13">
    <source>
        <dbReference type="ARBA" id="ARBA00047364"/>
    </source>
</evidence>
<dbReference type="Gene3D" id="3.40.30.10">
    <property type="entry name" value="Glutaredoxin"/>
    <property type="match status" value="1"/>
</dbReference>
<keyword evidence="11 15" id="KW-0030">Aminoacyl-tRNA synthetase</keyword>
<dbReference type="InterPro" id="IPR033911">
    <property type="entry name" value="MetRS_core"/>
</dbReference>
<evidence type="ECO:0000256" key="5">
    <source>
        <dbReference type="ARBA" id="ARBA00022555"/>
    </source>
</evidence>
<dbReference type="EMBL" id="CP126217">
    <property type="protein sequence ID" value="WIA19048.1"/>
    <property type="molecule type" value="Genomic_DNA"/>
</dbReference>
<evidence type="ECO:0000256" key="12">
    <source>
        <dbReference type="ARBA" id="ARBA00030904"/>
    </source>
</evidence>
<evidence type="ECO:0000256" key="3">
    <source>
        <dbReference type="ARBA" id="ARBA00012838"/>
    </source>
</evidence>
<feature type="domain" description="TRNA-binding" evidence="17">
    <location>
        <begin position="843"/>
        <end position="947"/>
    </location>
</feature>
<dbReference type="Proteomes" id="UP001244341">
    <property type="component" value="Chromosome 10b"/>
</dbReference>
<dbReference type="HAMAP" id="MF_00098">
    <property type="entry name" value="Met_tRNA_synth_type1"/>
    <property type="match status" value="1"/>
</dbReference>
<comment type="catalytic activity">
    <reaction evidence="13">
        <text>tRNA(Met) + L-methionine + ATP = L-methionyl-tRNA(Met) + AMP + diphosphate</text>
        <dbReference type="Rhea" id="RHEA:13481"/>
        <dbReference type="Rhea" id="RHEA-COMP:9667"/>
        <dbReference type="Rhea" id="RHEA-COMP:9698"/>
        <dbReference type="ChEBI" id="CHEBI:30616"/>
        <dbReference type="ChEBI" id="CHEBI:33019"/>
        <dbReference type="ChEBI" id="CHEBI:57844"/>
        <dbReference type="ChEBI" id="CHEBI:78442"/>
        <dbReference type="ChEBI" id="CHEBI:78530"/>
        <dbReference type="ChEBI" id="CHEBI:456215"/>
        <dbReference type="EC" id="6.1.1.10"/>
    </reaction>
</comment>
<dbReference type="Gene3D" id="1.20.1050.10">
    <property type="match status" value="1"/>
</dbReference>
<dbReference type="PANTHER" id="PTHR45765">
    <property type="entry name" value="METHIONINE--TRNA LIGASE"/>
    <property type="match status" value="1"/>
</dbReference>
<dbReference type="Pfam" id="PF13410">
    <property type="entry name" value="GST_C_2"/>
    <property type="match status" value="1"/>
</dbReference>
<dbReference type="PRINTS" id="PR01041">
    <property type="entry name" value="TRNASYNTHMET"/>
</dbReference>
<dbReference type="PROSITE" id="PS50886">
    <property type="entry name" value="TRBD"/>
    <property type="match status" value="1"/>
</dbReference>
<evidence type="ECO:0000256" key="9">
    <source>
        <dbReference type="ARBA" id="ARBA00022884"/>
    </source>
</evidence>
<keyword evidence="6 15" id="KW-0436">Ligase</keyword>
<evidence type="ECO:0000256" key="15">
    <source>
        <dbReference type="RuleBase" id="RU363039"/>
    </source>
</evidence>
<evidence type="ECO:0000256" key="14">
    <source>
        <dbReference type="PROSITE-ProRule" id="PRU00209"/>
    </source>
</evidence>
<name>A0ABY8UC72_TETOB</name>
<dbReference type="InterPro" id="IPR041872">
    <property type="entry name" value="Anticodon_Met"/>
</dbReference>
<proteinExistence type="inferred from homology"/>
<evidence type="ECO:0000259" key="17">
    <source>
        <dbReference type="PROSITE" id="PS50886"/>
    </source>
</evidence>
<sequence length="1006" mass="106628">MATLVVRPGDAQALKTSIAAAFANASIDIKAATAGQEPINLFGTPSLCLNTPEGVSLSEPNAAALYVLGSGSALAPADSAAAAAVDHWLQWEAGQLRPAVFAGGDAAAAAALAELDAQLSKSGGLLAGSSISLADVAVYCTLLPLREQGAVALPAAVAAFMDKLAAEAAVKAGTDALLRSVPAGALLACFEADAAAFQAKQPKLPKKGQRNILITSALPYVNNVPHLGNIIGCVLSADCYARYARGRGYNAIFMCGTDEYGTATETKASHSGYTAIFMCGTDEYGTATETKALEEGLSCQEICDKYHAVHKAVYEWFGCSFDKFGRTPTRAQTEICQGLFQDLWQAGNISEQVMEQLYSEAAGKFLADRFVSGTCPKCGYEDARGDQCDKCGGLMNPTDLLNPRCKLTGTKPVIRSTKHLFLDLPKLSDRLQAYIDTTSQLGGWSANCVQVTSAWMRDGLKQRCITRDLKWGIPVPLEGYRDKVFYVWFDAPVGYISITANYTDQWQQWWHSPEDVELVQFMGKDNVPFHTVIFPASLLGSGGRWTMMKNISVTEYLNYEGGKFSKSRGTGVFGTDAVETGIPVEVWRYYLLANRPEAQDTDFKWADLQARSNNELLKNLGNFVNRALVFVAKFFDGKVPAATAKGQEAVDALGAAVAAKVQEYIAAMEKMKLRDGIRLAMAVSAEGNKFITETEPFKVVKTDPEHAATLVAAGVGVVRLLAALISPYMPTLTAKILEQLALPPSAANLTDELAAAAAQPHTLVPGDHVIGKPAPLITEIKDEVIEGLRARFGGNQAEDAAAAAAAAAGGKKGAAAAAAAAGKGSSSSKGGGKKQAEPEGPVDISRIDIRVGLITKAWRHPDADSLYVEEIDVGEATGPRTVVSGLVKHIPEAEMQQRRVLVVANLKPAAMRGITSQAMVLAATHPESGKVELLEPPAGAAIGERVTVEGFSQQPDEQLNPKKKVFEQVQPDLLTSAELVACYKGVPLMTSAGPVKVPSVAGASIK</sequence>
<keyword evidence="10 15" id="KW-0648">Protein biosynthesis</keyword>
<dbReference type="Pfam" id="PF09334">
    <property type="entry name" value="tRNA-synt_1g"/>
    <property type="match status" value="1"/>
</dbReference>
<keyword evidence="19" id="KW-1185">Reference proteome</keyword>
<evidence type="ECO:0000256" key="1">
    <source>
        <dbReference type="ARBA" id="ARBA00004496"/>
    </source>
</evidence>
<evidence type="ECO:0000256" key="6">
    <source>
        <dbReference type="ARBA" id="ARBA00022598"/>
    </source>
</evidence>
<feature type="region of interest" description="Disordered" evidence="16">
    <location>
        <begin position="822"/>
        <end position="841"/>
    </location>
</feature>
<dbReference type="NCBIfam" id="NF001100">
    <property type="entry name" value="PRK00133.1"/>
    <property type="match status" value="1"/>
</dbReference>
<dbReference type="Gene3D" id="2.40.50.140">
    <property type="entry name" value="Nucleic acid-binding proteins"/>
    <property type="match status" value="1"/>
</dbReference>
<evidence type="ECO:0000256" key="11">
    <source>
        <dbReference type="ARBA" id="ARBA00023146"/>
    </source>
</evidence>
<dbReference type="InterPro" id="IPR014729">
    <property type="entry name" value="Rossmann-like_a/b/a_fold"/>
</dbReference>
<organism evidence="18 19">
    <name type="scientific">Tetradesmus obliquus</name>
    <name type="common">Green alga</name>
    <name type="synonym">Acutodesmus obliquus</name>
    <dbReference type="NCBI Taxonomy" id="3088"/>
    <lineage>
        <taxon>Eukaryota</taxon>
        <taxon>Viridiplantae</taxon>
        <taxon>Chlorophyta</taxon>
        <taxon>core chlorophytes</taxon>
        <taxon>Chlorophyceae</taxon>
        <taxon>CS clade</taxon>
        <taxon>Sphaeropleales</taxon>
        <taxon>Scenedesmaceae</taxon>
        <taxon>Tetradesmus</taxon>
    </lineage>
</organism>
<evidence type="ECO:0000256" key="10">
    <source>
        <dbReference type="ARBA" id="ARBA00022917"/>
    </source>
</evidence>
<comment type="subcellular location">
    <subcellularLocation>
        <location evidence="1">Cytoplasm</location>
    </subcellularLocation>
</comment>
<dbReference type="PROSITE" id="PS00178">
    <property type="entry name" value="AA_TRNA_LIGASE_I"/>
    <property type="match status" value="1"/>
</dbReference>
<dbReference type="PANTHER" id="PTHR45765:SF1">
    <property type="entry name" value="METHIONINE--TRNA LIGASE, CYTOPLASMIC"/>
    <property type="match status" value="1"/>
</dbReference>
<dbReference type="SUPFAM" id="SSF50249">
    <property type="entry name" value="Nucleic acid-binding proteins"/>
    <property type="match status" value="1"/>
</dbReference>
<evidence type="ECO:0000256" key="2">
    <source>
        <dbReference type="ARBA" id="ARBA00005594"/>
    </source>
</evidence>
<keyword evidence="4" id="KW-0963">Cytoplasm</keyword>
<gene>
    <name evidence="18" type="ORF">OEZ85_003704</name>
</gene>
<evidence type="ECO:0000256" key="8">
    <source>
        <dbReference type="ARBA" id="ARBA00022840"/>
    </source>
</evidence>
<protein>
    <recommendedName>
        <fullName evidence="3">methionine--tRNA ligase</fullName>
        <ecNumber evidence="3">6.1.1.10</ecNumber>
    </recommendedName>
    <alternativeName>
        <fullName evidence="12">Methionyl-tRNA synthetase</fullName>
    </alternativeName>
</protein>
<evidence type="ECO:0000256" key="7">
    <source>
        <dbReference type="ARBA" id="ARBA00022741"/>
    </source>
</evidence>